<organism evidence="7">
    <name type="scientific">Sphingomonas sp. ATCC 53159</name>
    <dbReference type="NCBI Taxonomy" id="194870"/>
    <lineage>
        <taxon>Bacteria</taxon>
        <taxon>Pseudomonadati</taxon>
        <taxon>Pseudomonadota</taxon>
        <taxon>Alphaproteobacteria</taxon>
        <taxon>Sphingomonadales</taxon>
        <taxon>Sphingomonadaceae</taxon>
        <taxon>Sphingomonas</taxon>
    </lineage>
</organism>
<feature type="transmembrane region" description="Helical" evidence="5">
    <location>
        <begin position="201"/>
        <end position="220"/>
    </location>
</feature>
<protein>
    <submittedName>
        <fullName evidence="7">Putative diutan polysaccharide polymerase</fullName>
    </submittedName>
</protein>
<sequence>MTTTSAFRRPAFHGAMQRLRRLRLVRFLTKPAIPVLPVYKAERSGVTIAARRTVLLVSVMFLAAVYGLLAAVLPLQMLAIPAVPLVLMALVVIWALPEARQAPTRLLAKLYLAYMVAALVWPNYLALSVGGLPWISIRRMIGSIALLTLMISLSVSKKFRSEMAAIMRAAPIPSRLLLAFIMVQIVASIATPAASQTIPRLIGIVLTVTPMAFISLWLIGTDTRTPEWWVTRLFWCVGVLMAIGVLEFRVKHVLWAYSIPSFLRVDEQFLTVVLTPGFRGTYRVLTTFSSPLVWGELTALTIPFVLHRIANSRGVGRLAFWIFFDFLVVASGFLSGSRLAMVGGLVAHTVYLLIWAIRRWRTTKGGLVGISLTLTYPALMVALSLAVMFVPAVHNRVLGGGASQLSNQGRQEQFRLGVPAIARRPFFGYGPGEGAGAVGWRNQQGFLSIDSGFLSVAADYGLLGFVSLYGTMITLMILLAFRGLKMSGDGYPLELAVATFLAVLLNTRSVLSQGDNDPFIFMTLGLGIALLYRSRPVSLSV</sequence>
<evidence type="ECO:0000256" key="1">
    <source>
        <dbReference type="ARBA" id="ARBA00004141"/>
    </source>
</evidence>
<feature type="transmembrane region" description="Helical" evidence="5">
    <location>
        <begin position="460"/>
        <end position="481"/>
    </location>
</feature>
<dbReference type="AlphaFoldDB" id="B4XES8"/>
<keyword evidence="4 5" id="KW-0472">Membrane</keyword>
<evidence type="ECO:0000256" key="5">
    <source>
        <dbReference type="SAM" id="Phobius"/>
    </source>
</evidence>
<evidence type="ECO:0000256" key="4">
    <source>
        <dbReference type="ARBA" id="ARBA00023136"/>
    </source>
</evidence>
<dbReference type="EMBL" id="EU026118">
    <property type="protein sequence ID" value="ABW74879.1"/>
    <property type="molecule type" value="Genomic_DNA"/>
</dbReference>
<feature type="transmembrane region" description="Helical" evidence="5">
    <location>
        <begin position="108"/>
        <end position="125"/>
    </location>
</feature>
<evidence type="ECO:0000256" key="3">
    <source>
        <dbReference type="ARBA" id="ARBA00022989"/>
    </source>
</evidence>
<name>B4XES8_9SPHN</name>
<dbReference type="InterPro" id="IPR007016">
    <property type="entry name" value="O-antigen_ligase-rel_domated"/>
</dbReference>
<feature type="transmembrane region" description="Helical" evidence="5">
    <location>
        <begin position="318"/>
        <end position="334"/>
    </location>
</feature>
<feature type="transmembrane region" description="Helical" evidence="5">
    <location>
        <begin position="53"/>
        <end position="72"/>
    </location>
</feature>
<reference evidence="7" key="1">
    <citation type="journal article" date="2008" name="J. Ind. Microbiol. Biotechnol.">
        <title>Identification and organization of genes for diutan polysaccharide synthesis from Sphingomonas sp. ATCC 53159.</title>
        <authorList>
            <person name="Coleman R.J."/>
            <person name="Patel Y.N."/>
            <person name="Harding N.E."/>
        </authorList>
    </citation>
    <scope>NUCLEOTIDE SEQUENCE</scope>
    <source>
        <strain evidence="7">ATCC 53159</strain>
    </source>
</reference>
<feature type="transmembrane region" description="Helical" evidence="5">
    <location>
        <begin position="493"/>
        <end position="511"/>
    </location>
</feature>
<dbReference type="Pfam" id="PF04932">
    <property type="entry name" value="Wzy_C"/>
    <property type="match status" value="1"/>
</dbReference>
<dbReference type="PANTHER" id="PTHR37422">
    <property type="entry name" value="TEICHURONIC ACID BIOSYNTHESIS PROTEIN TUAE"/>
    <property type="match status" value="1"/>
</dbReference>
<feature type="domain" description="O-antigen ligase-related" evidence="6">
    <location>
        <begin position="326"/>
        <end position="468"/>
    </location>
</feature>
<keyword evidence="3 5" id="KW-1133">Transmembrane helix</keyword>
<feature type="transmembrane region" description="Helical" evidence="5">
    <location>
        <begin position="340"/>
        <end position="357"/>
    </location>
</feature>
<feature type="transmembrane region" description="Helical" evidence="5">
    <location>
        <begin position="369"/>
        <end position="390"/>
    </location>
</feature>
<feature type="transmembrane region" description="Helical" evidence="5">
    <location>
        <begin position="176"/>
        <end position="195"/>
    </location>
</feature>
<comment type="subcellular location">
    <subcellularLocation>
        <location evidence="1">Membrane</location>
        <topology evidence="1">Multi-pass membrane protein</topology>
    </subcellularLocation>
</comment>
<accession>B4XES8</accession>
<evidence type="ECO:0000256" key="2">
    <source>
        <dbReference type="ARBA" id="ARBA00022692"/>
    </source>
</evidence>
<evidence type="ECO:0000313" key="7">
    <source>
        <dbReference type="EMBL" id="ABW74879.1"/>
    </source>
</evidence>
<feature type="transmembrane region" description="Helical" evidence="5">
    <location>
        <begin position="78"/>
        <end position="96"/>
    </location>
</feature>
<dbReference type="InterPro" id="IPR051533">
    <property type="entry name" value="WaaL-like"/>
</dbReference>
<proteinExistence type="predicted"/>
<feature type="transmembrane region" description="Helical" evidence="5">
    <location>
        <begin position="284"/>
        <end position="306"/>
    </location>
</feature>
<dbReference type="GO" id="GO:0016020">
    <property type="term" value="C:membrane"/>
    <property type="evidence" value="ECO:0007669"/>
    <property type="project" value="UniProtKB-SubCell"/>
</dbReference>
<evidence type="ECO:0000259" key="6">
    <source>
        <dbReference type="Pfam" id="PF04932"/>
    </source>
</evidence>
<dbReference type="PANTHER" id="PTHR37422:SF13">
    <property type="entry name" value="LIPOPOLYSACCHARIDE BIOSYNTHESIS PROTEIN PA4999-RELATED"/>
    <property type="match status" value="1"/>
</dbReference>
<gene>
    <name evidence="7" type="primary">dpsG</name>
</gene>
<keyword evidence="2 5" id="KW-0812">Transmembrane</keyword>
<feature type="transmembrane region" description="Helical" evidence="5">
    <location>
        <begin position="232"/>
        <end position="250"/>
    </location>
</feature>
<feature type="transmembrane region" description="Helical" evidence="5">
    <location>
        <begin position="137"/>
        <end position="155"/>
    </location>
</feature>